<dbReference type="RefSeq" id="WP_132323683.1">
    <property type="nucleotide sequence ID" value="NZ_FWZT01000023.1"/>
</dbReference>
<sequence>MRLFTLINCLWLVSCFPSAKSSQSLNVTGSSTVAPLVAEIAKRFEERYPDYKINVQTGGSSRGISDAMKGTADIGMVSRALHQQEQALKHYTIASDGIGLIAHRDINIEDLSHNQVLAIFQGKVKNWLPITGQNQAITVVHKAQGRSTSELFIKHFKLKYQDVDAQIIIGDNEQGIKNVSSIPGAIGYVSIGAAEHAAKQGRAIRLVKLEGLQPSTKAVASGNYPILRPLNLVIKDQSNPDALKFIKFARSQEVFDIVRKLDFVPPKI</sequence>
<dbReference type="InterPro" id="IPR050811">
    <property type="entry name" value="Phosphate_ABC_transporter"/>
</dbReference>
<gene>
    <name evidence="4" type="ORF">SAMN06296036_12376</name>
</gene>
<dbReference type="PROSITE" id="PS51257">
    <property type="entry name" value="PROKAR_LIPOPROTEIN"/>
    <property type="match status" value="1"/>
</dbReference>
<organism evidence="4 5">
    <name type="scientific">Pseudobacteriovorax antillogorgiicola</name>
    <dbReference type="NCBI Taxonomy" id="1513793"/>
    <lineage>
        <taxon>Bacteria</taxon>
        <taxon>Pseudomonadati</taxon>
        <taxon>Bdellovibrionota</taxon>
        <taxon>Oligoflexia</taxon>
        <taxon>Oligoflexales</taxon>
        <taxon>Pseudobacteriovoracaceae</taxon>
        <taxon>Pseudobacteriovorax</taxon>
    </lineage>
</organism>
<feature type="signal peptide" evidence="2">
    <location>
        <begin position="1"/>
        <end position="19"/>
    </location>
</feature>
<evidence type="ECO:0000256" key="2">
    <source>
        <dbReference type="SAM" id="SignalP"/>
    </source>
</evidence>
<name>A0A1Y6CJF1_9BACT</name>
<evidence type="ECO:0000259" key="3">
    <source>
        <dbReference type="Pfam" id="PF12849"/>
    </source>
</evidence>
<feature type="chain" id="PRO_5013051535" evidence="2">
    <location>
        <begin position="20"/>
        <end position="268"/>
    </location>
</feature>
<dbReference type="OrthoDB" id="5296617at2"/>
<dbReference type="Gene3D" id="3.40.190.10">
    <property type="entry name" value="Periplasmic binding protein-like II"/>
    <property type="match status" value="2"/>
</dbReference>
<evidence type="ECO:0000313" key="4">
    <source>
        <dbReference type="EMBL" id="SMF66882.1"/>
    </source>
</evidence>
<dbReference type="STRING" id="1513793.SAMN06296036_12376"/>
<keyword evidence="1 2" id="KW-0732">Signal</keyword>
<proteinExistence type="predicted"/>
<dbReference type="Pfam" id="PF12849">
    <property type="entry name" value="PBP_like_2"/>
    <property type="match status" value="1"/>
</dbReference>
<dbReference type="SUPFAM" id="SSF53850">
    <property type="entry name" value="Periplasmic binding protein-like II"/>
    <property type="match status" value="1"/>
</dbReference>
<dbReference type="PANTHER" id="PTHR30570">
    <property type="entry name" value="PERIPLASMIC PHOSPHATE BINDING COMPONENT OF PHOSPHATE ABC TRANSPORTER"/>
    <property type="match status" value="1"/>
</dbReference>
<dbReference type="PANTHER" id="PTHR30570:SF1">
    <property type="entry name" value="PHOSPHATE-BINDING PROTEIN PSTS"/>
    <property type="match status" value="1"/>
</dbReference>
<keyword evidence="5" id="KW-1185">Reference proteome</keyword>
<dbReference type="InterPro" id="IPR024370">
    <property type="entry name" value="PBP_domain"/>
</dbReference>
<accession>A0A1Y6CJF1</accession>
<dbReference type="EMBL" id="FWZT01000023">
    <property type="protein sequence ID" value="SMF66882.1"/>
    <property type="molecule type" value="Genomic_DNA"/>
</dbReference>
<dbReference type="CDD" id="cd13653">
    <property type="entry name" value="PBP2_phosphate_like_1"/>
    <property type="match status" value="1"/>
</dbReference>
<dbReference type="Proteomes" id="UP000192907">
    <property type="component" value="Unassembled WGS sequence"/>
</dbReference>
<protein>
    <submittedName>
        <fullName evidence="4">Phosphate ABC transporter substrate-binding protein, PhoT family</fullName>
    </submittedName>
</protein>
<evidence type="ECO:0000313" key="5">
    <source>
        <dbReference type="Proteomes" id="UP000192907"/>
    </source>
</evidence>
<reference evidence="5" key="1">
    <citation type="submission" date="2017-04" db="EMBL/GenBank/DDBJ databases">
        <authorList>
            <person name="Varghese N."/>
            <person name="Submissions S."/>
        </authorList>
    </citation>
    <scope>NUCLEOTIDE SEQUENCE [LARGE SCALE GENOMIC DNA]</scope>
    <source>
        <strain evidence="5">RKEM611</strain>
    </source>
</reference>
<feature type="domain" description="PBP" evidence="3">
    <location>
        <begin position="18"/>
        <end position="252"/>
    </location>
</feature>
<evidence type="ECO:0000256" key="1">
    <source>
        <dbReference type="ARBA" id="ARBA00022729"/>
    </source>
</evidence>
<dbReference type="AlphaFoldDB" id="A0A1Y6CJF1"/>